<feature type="compositionally biased region" description="Basic residues" evidence="1">
    <location>
        <begin position="186"/>
        <end position="195"/>
    </location>
</feature>
<reference evidence="3" key="1">
    <citation type="submission" date="2024-07" db="EMBL/GenBank/DDBJ databases">
        <title>Two chromosome-level genome assemblies of Korean endemic species Abeliophyllum distichum and Forsythia ovata (Oleaceae).</title>
        <authorList>
            <person name="Jang H."/>
        </authorList>
    </citation>
    <scope>NUCLEOTIDE SEQUENCE [LARGE SCALE GENOMIC DNA]</scope>
</reference>
<dbReference type="EMBL" id="JBFOLJ010000005">
    <property type="protein sequence ID" value="KAL2537191.1"/>
    <property type="molecule type" value="Genomic_DNA"/>
</dbReference>
<dbReference type="Proteomes" id="UP001604277">
    <property type="component" value="Unassembled WGS sequence"/>
</dbReference>
<feature type="region of interest" description="Disordered" evidence="1">
    <location>
        <begin position="111"/>
        <end position="136"/>
    </location>
</feature>
<gene>
    <name evidence="2" type="ORF">Fot_18582</name>
</gene>
<feature type="region of interest" description="Disordered" evidence="1">
    <location>
        <begin position="168"/>
        <end position="195"/>
    </location>
</feature>
<protein>
    <submittedName>
        <fullName evidence="2">Uncharacterized protein</fullName>
    </submittedName>
</protein>
<feature type="compositionally biased region" description="Polar residues" evidence="1">
    <location>
        <begin position="111"/>
        <end position="131"/>
    </location>
</feature>
<evidence type="ECO:0000313" key="3">
    <source>
        <dbReference type="Proteomes" id="UP001604277"/>
    </source>
</evidence>
<dbReference type="AlphaFoldDB" id="A0ABD1VIL8"/>
<keyword evidence="3" id="KW-1185">Reference proteome</keyword>
<feature type="compositionally biased region" description="Polar residues" evidence="1">
    <location>
        <begin position="173"/>
        <end position="182"/>
    </location>
</feature>
<evidence type="ECO:0000256" key="1">
    <source>
        <dbReference type="SAM" id="MobiDB-lite"/>
    </source>
</evidence>
<proteinExistence type="predicted"/>
<organism evidence="2 3">
    <name type="scientific">Forsythia ovata</name>
    <dbReference type="NCBI Taxonomy" id="205694"/>
    <lineage>
        <taxon>Eukaryota</taxon>
        <taxon>Viridiplantae</taxon>
        <taxon>Streptophyta</taxon>
        <taxon>Embryophyta</taxon>
        <taxon>Tracheophyta</taxon>
        <taxon>Spermatophyta</taxon>
        <taxon>Magnoliopsida</taxon>
        <taxon>eudicotyledons</taxon>
        <taxon>Gunneridae</taxon>
        <taxon>Pentapetalae</taxon>
        <taxon>asterids</taxon>
        <taxon>lamiids</taxon>
        <taxon>Lamiales</taxon>
        <taxon>Oleaceae</taxon>
        <taxon>Forsythieae</taxon>
        <taxon>Forsythia</taxon>
    </lineage>
</organism>
<name>A0ABD1VIL8_9LAMI</name>
<evidence type="ECO:0000313" key="2">
    <source>
        <dbReference type="EMBL" id="KAL2537191.1"/>
    </source>
</evidence>
<accession>A0ABD1VIL8</accession>
<sequence>MCVICASSIGHSIVVLAIALNVAVTISRFHLAVSSMDDCFEAYKLAFNLLHGKSLNSNSHGIMVSINMNALFYMVKKELEKKISTIVDEIWTTGLHVFWYVNFKLRNTHNKQQQESGRLSSSIKSKNQVANETKKKIVGRQKWSKKMIVSCRQHKPTKLSYVEAGTTKKKQEVYSTSSTFPQEKTKKNKGKPTDV</sequence>
<comment type="caution">
    <text evidence="2">The sequence shown here is derived from an EMBL/GenBank/DDBJ whole genome shotgun (WGS) entry which is preliminary data.</text>
</comment>